<accession>A0A9P9E6F0</accession>
<dbReference type="InterPro" id="IPR056444">
    <property type="entry name" value="Zn_ribbon_GRF_2"/>
</dbReference>
<feature type="compositionally biased region" description="Polar residues" evidence="1">
    <location>
        <begin position="433"/>
        <end position="452"/>
    </location>
</feature>
<feature type="compositionally biased region" description="Polar residues" evidence="1">
    <location>
        <begin position="408"/>
        <end position="424"/>
    </location>
</feature>
<dbReference type="OrthoDB" id="5045240at2759"/>
<comment type="caution">
    <text evidence="3">The sequence shown here is derived from an EMBL/GenBank/DDBJ whole genome shotgun (WGS) entry which is preliminary data.</text>
</comment>
<feature type="compositionally biased region" description="Polar residues" evidence="1">
    <location>
        <begin position="502"/>
        <end position="512"/>
    </location>
</feature>
<gene>
    <name evidence="3" type="ORF">EDB81DRAFT_763290</name>
</gene>
<name>A0A9P9E6F0_9HYPO</name>
<dbReference type="AlphaFoldDB" id="A0A9P9E6F0"/>
<feature type="compositionally biased region" description="Polar residues" evidence="1">
    <location>
        <begin position="520"/>
        <end position="531"/>
    </location>
</feature>
<feature type="compositionally biased region" description="Polar residues" evidence="1">
    <location>
        <begin position="540"/>
        <end position="551"/>
    </location>
</feature>
<feature type="region of interest" description="Disordered" evidence="1">
    <location>
        <begin position="694"/>
        <end position="720"/>
    </location>
</feature>
<feature type="compositionally biased region" description="Polar residues" evidence="1">
    <location>
        <begin position="194"/>
        <end position="218"/>
    </location>
</feature>
<feature type="region of interest" description="Disordered" evidence="1">
    <location>
        <begin position="293"/>
        <end position="341"/>
    </location>
</feature>
<feature type="compositionally biased region" description="Low complexity" evidence="1">
    <location>
        <begin position="374"/>
        <end position="407"/>
    </location>
</feature>
<evidence type="ECO:0000259" key="2">
    <source>
        <dbReference type="Pfam" id="PF23549"/>
    </source>
</evidence>
<evidence type="ECO:0000256" key="1">
    <source>
        <dbReference type="SAM" id="MobiDB-lite"/>
    </source>
</evidence>
<feature type="compositionally biased region" description="Low complexity" evidence="1">
    <location>
        <begin position="462"/>
        <end position="477"/>
    </location>
</feature>
<feature type="region of interest" description="Disordered" evidence="1">
    <location>
        <begin position="190"/>
        <end position="220"/>
    </location>
</feature>
<protein>
    <recommendedName>
        <fullName evidence="2">GRF-like zinc ribbon domain-containing protein</fullName>
    </recommendedName>
</protein>
<keyword evidence="4" id="KW-1185">Reference proteome</keyword>
<feature type="region of interest" description="Disordered" evidence="1">
    <location>
        <begin position="374"/>
        <end position="658"/>
    </location>
</feature>
<dbReference type="Pfam" id="PF23549">
    <property type="entry name" value="Zn_ribbon_GRF_2"/>
    <property type="match status" value="1"/>
</dbReference>
<feature type="region of interest" description="Disordered" evidence="1">
    <location>
        <begin position="242"/>
        <end position="264"/>
    </location>
</feature>
<dbReference type="EMBL" id="JAGMUV010000016">
    <property type="protein sequence ID" value="KAH7132765.1"/>
    <property type="molecule type" value="Genomic_DNA"/>
</dbReference>
<evidence type="ECO:0000313" key="3">
    <source>
        <dbReference type="EMBL" id="KAH7132765.1"/>
    </source>
</evidence>
<feature type="compositionally biased region" description="Polar residues" evidence="1">
    <location>
        <begin position="250"/>
        <end position="264"/>
    </location>
</feature>
<reference evidence="3" key="1">
    <citation type="journal article" date="2021" name="Nat. Commun.">
        <title>Genetic determinants of endophytism in the Arabidopsis root mycobiome.</title>
        <authorList>
            <person name="Mesny F."/>
            <person name="Miyauchi S."/>
            <person name="Thiergart T."/>
            <person name="Pickel B."/>
            <person name="Atanasova L."/>
            <person name="Karlsson M."/>
            <person name="Huettel B."/>
            <person name="Barry K.W."/>
            <person name="Haridas S."/>
            <person name="Chen C."/>
            <person name="Bauer D."/>
            <person name="Andreopoulos W."/>
            <person name="Pangilinan J."/>
            <person name="LaButti K."/>
            <person name="Riley R."/>
            <person name="Lipzen A."/>
            <person name="Clum A."/>
            <person name="Drula E."/>
            <person name="Henrissat B."/>
            <person name="Kohler A."/>
            <person name="Grigoriev I.V."/>
            <person name="Martin F.M."/>
            <person name="Hacquard S."/>
        </authorList>
    </citation>
    <scope>NUCLEOTIDE SEQUENCE</scope>
    <source>
        <strain evidence="3">MPI-CAGE-AT-0147</strain>
    </source>
</reference>
<organism evidence="3 4">
    <name type="scientific">Dactylonectria macrodidyma</name>
    <dbReference type="NCBI Taxonomy" id="307937"/>
    <lineage>
        <taxon>Eukaryota</taxon>
        <taxon>Fungi</taxon>
        <taxon>Dikarya</taxon>
        <taxon>Ascomycota</taxon>
        <taxon>Pezizomycotina</taxon>
        <taxon>Sordariomycetes</taxon>
        <taxon>Hypocreomycetidae</taxon>
        <taxon>Hypocreales</taxon>
        <taxon>Nectriaceae</taxon>
        <taxon>Dactylonectria</taxon>
    </lineage>
</organism>
<feature type="domain" description="GRF-like zinc ribbon" evidence="2">
    <location>
        <begin position="11"/>
        <end position="57"/>
    </location>
</feature>
<dbReference type="Proteomes" id="UP000738349">
    <property type="component" value="Unassembled WGS sequence"/>
</dbReference>
<sequence>MEPSFPLNASPTCRSCGKPCKHIPTKNLNRYGNAGRPYYTCEDNSHSRRVFGCFDDAIGVSRDNPPCRCGYASRRTRRNDGASHFFSCPVGRCGWSLTDDTPEDTPSPEVLGSPSCGQAGVDALSARLQSVALQPSPSPPQVPSPDEIATRRITISMSPSGPATSTASPSVPASTARLTAGGFFGSTLTGLTAPSSVSRTSGQFESTLEGSPTQSSSPAAVRPFTFGTLAAWPAARSNPAMAGGLFGSTPPASTAQSDTQTPNITFAFGSTTSWSTTQSSVSAAGGLFGSTAPASTAPGSTTQSSSSAAGRPFGSGSTAPKFGSTTGGMTAGSTTQGSIQTAGGPFTFRSFTAVPTTQSSVATAGLLFRSTTAASTTQSSTPATGGLFGSTPPVSTSPSSTPPANTTFTFGSLTAVPTSQSSIPTGGLFGTSPPGSTRPFNIPASTANSTTAGIVGSALPDASTRSSSERASSFQASGHEGPATPPESPQPSIFRPMLQPEGISQSDVNAQSAEAGANRSGESVSAPQSTIGVAGLSAPTFRSASGSTASEAKSENAPDEALENAPQDAPQDAPETTTAPLPITSDDIEARPVMADASMVSQPAAPLFVTATDDSPPRISSPRSRVSVSPASSVPADPPSASSASPSEPGAQDFGPAVSRLGAGRQMFKVRAAPSSNLSQEIAPPRPVPAEGGISRVAPPALPRDCSSCSDEERQKPVSQPLRAVGHYESDKEIPKSRKRLLCCTVMLFVRALQVAFSYFLTQMPLGFGDDEDRIYLYVRVT</sequence>
<evidence type="ECO:0000313" key="4">
    <source>
        <dbReference type="Proteomes" id="UP000738349"/>
    </source>
</evidence>
<proteinExistence type="predicted"/>
<feature type="compositionally biased region" description="Low complexity" evidence="1">
    <location>
        <begin position="613"/>
        <end position="647"/>
    </location>
</feature>
<feature type="compositionally biased region" description="Low complexity" evidence="1">
    <location>
        <begin position="293"/>
        <end position="310"/>
    </location>
</feature>